<organism evidence="1 2">
    <name type="scientific">Lapidilactobacillus concavus DSM 17758</name>
    <dbReference type="NCBI Taxonomy" id="1423735"/>
    <lineage>
        <taxon>Bacteria</taxon>
        <taxon>Bacillati</taxon>
        <taxon>Bacillota</taxon>
        <taxon>Bacilli</taxon>
        <taxon>Lactobacillales</taxon>
        <taxon>Lactobacillaceae</taxon>
        <taxon>Lapidilactobacillus</taxon>
    </lineage>
</organism>
<evidence type="ECO:0000313" key="1">
    <source>
        <dbReference type="EMBL" id="KRM12444.1"/>
    </source>
</evidence>
<comment type="caution">
    <text evidence="1">The sequence shown here is derived from an EMBL/GenBank/DDBJ whole genome shotgun (WGS) entry which is preliminary data.</text>
</comment>
<name>A0A0R1WEC0_9LACO</name>
<gene>
    <name evidence="1" type="ORF">FC15_GL000427</name>
</gene>
<dbReference type="Pfam" id="PF00756">
    <property type="entry name" value="Esterase"/>
    <property type="match status" value="1"/>
</dbReference>
<sequence length="245" mass="27485">MAFLDLMRSSTILANQTRVQVILPDRLTAGQKLPVLWLLHGLGDNGSCWQRKTNLEQLASTYQLCVIMPDGGRSFYTNMAAGGRYWDYLTQELMPQMRALLPISSAAADNFVAGNSMGGYGALKLAFKKTSWFSAVAAISPVTDLSVVPAIMPDYQAVFGQTDLTTDHDQLRDFAQQANLEQLQQLRWYQAIGDQDFMKPANDDFNRFLTESLHLSVTYKTGAGQHNWSYWDAQIADVLTWLMNK</sequence>
<dbReference type="RefSeq" id="WP_057823599.1">
    <property type="nucleotide sequence ID" value="NZ_AZFX01000015.1"/>
</dbReference>
<dbReference type="Gene3D" id="3.40.50.1820">
    <property type="entry name" value="alpha/beta hydrolase"/>
    <property type="match status" value="1"/>
</dbReference>
<keyword evidence="2" id="KW-1185">Reference proteome</keyword>
<dbReference type="OrthoDB" id="9803578at2"/>
<dbReference type="InterPro" id="IPR050583">
    <property type="entry name" value="Mycobacterial_A85_antigen"/>
</dbReference>
<proteinExistence type="predicted"/>
<dbReference type="Proteomes" id="UP000051315">
    <property type="component" value="Unassembled WGS sequence"/>
</dbReference>
<dbReference type="EMBL" id="AZFX01000015">
    <property type="protein sequence ID" value="KRM12444.1"/>
    <property type="molecule type" value="Genomic_DNA"/>
</dbReference>
<evidence type="ECO:0000313" key="2">
    <source>
        <dbReference type="Proteomes" id="UP000051315"/>
    </source>
</evidence>
<dbReference type="GO" id="GO:0016747">
    <property type="term" value="F:acyltransferase activity, transferring groups other than amino-acyl groups"/>
    <property type="evidence" value="ECO:0007669"/>
    <property type="project" value="TreeGrafter"/>
</dbReference>
<reference evidence="1 2" key="1">
    <citation type="journal article" date="2015" name="Genome Announc.">
        <title>Expanding the biotechnology potential of lactobacilli through comparative genomics of 213 strains and associated genera.</title>
        <authorList>
            <person name="Sun Z."/>
            <person name="Harris H.M."/>
            <person name="McCann A."/>
            <person name="Guo C."/>
            <person name="Argimon S."/>
            <person name="Zhang W."/>
            <person name="Yang X."/>
            <person name="Jeffery I.B."/>
            <person name="Cooney J.C."/>
            <person name="Kagawa T.F."/>
            <person name="Liu W."/>
            <person name="Song Y."/>
            <person name="Salvetti E."/>
            <person name="Wrobel A."/>
            <person name="Rasinkangas P."/>
            <person name="Parkhill J."/>
            <person name="Rea M.C."/>
            <person name="O'Sullivan O."/>
            <person name="Ritari J."/>
            <person name="Douillard F.P."/>
            <person name="Paul Ross R."/>
            <person name="Yang R."/>
            <person name="Briner A.E."/>
            <person name="Felis G.E."/>
            <person name="de Vos W.M."/>
            <person name="Barrangou R."/>
            <person name="Klaenhammer T.R."/>
            <person name="Caufield P.W."/>
            <person name="Cui Y."/>
            <person name="Zhang H."/>
            <person name="O'Toole P.W."/>
        </authorList>
    </citation>
    <scope>NUCLEOTIDE SEQUENCE [LARGE SCALE GENOMIC DNA]</scope>
    <source>
        <strain evidence="1 2">DSM 17758</strain>
    </source>
</reference>
<protein>
    <submittedName>
        <fullName evidence="1">Acetylesterase</fullName>
    </submittedName>
</protein>
<dbReference type="InterPro" id="IPR029058">
    <property type="entry name" value="AB_hydrolase_fold"/>
</dbReference>
<dbReference type="SUPFAM" id="SSF53474">
    <property type="entry name" value="alpha/beta-Hydrolases"/>
    <property type="match status" value="1"/>
</dbReference>
<dbReference type="PANTHER" id="PTHR48098:SF1">
    <property type="entry name" value="DIACYLGLYCEROL ACYLTRANSFERASE_MYCOLYLTRANSFERASE AG85A"/>
    <property type="match status" value="1"/>
</dbReference>
<dbReference type="PATRIC" id="fig|1423735.3.peg.441"/>
<accession>A0A0R1WEC0</accession>
<dbReference type="AlphaFoldDB" id="A0A0R1WEC0"/>
<dbReference type="InterPro" id="IPR000801">
    <property type="entry name" value="Esterase-like"/>
</dbReference>
<dbReference type="PANTHER" id="PTHR48098">
    <property type="entry name" value="ENTEROCHELIN ESTERASE-RELATED"/>
    <property type="match status" value="1"/>
</dbReference>
<dbReference type="STRING" id="1423735.FC15_GL000427"/>